<keyword evidence="2" id="KW-1185">Reference proteome</keyword>
<sequence>VQLITKHAFHKLDGKKPSDRFQSFLARHIQEAHIGVEAYMDIDVGLQVEWDLKGGVEWFCSWMLFPVVGQQTCLPILMLGNTPFQGPDNFDNKMHEKAMDLGKKGRFLRGWQNFGIKMLMNNGFGVYLRVGALGETNFTTPGLDLRIPRGEVAEVRWKDGEIMTKDRHAQINWRAPEVHFSNNSLYASVAMGPKVSLSFGLPGIEKHGEFSLMARFEMPRLQINAGQAHDVDTKCQKNGPIITALGIWMDLSIGIYANFVLPGIGAIIETTRLGDTIGKDWSGLMWTKRLWGICSEDFEDGFGVKGFEKWLNGKFSNLTSTLNQESADTHVQFMPKSGPESKGTCDIGIVITYIEKLRNLQAPILKMSP</sequence>
<dbReference type="EMBL" id="ML976980">
    <property type="protein sequence ID" value="KAF1961706.1"/>
    <property type="molecule type" value="Genomic_DNA"/>
</dbReference>
<gene>
    <name evidence="1" type="ORF">CC80DRAFT_574287</name>
</gene>
<organism evidence="1 2">
    <name type="scientific">Byssothecium circinans</name>
    <dbReference type="NCBI Taxonomy" id="147558"/>
    <lineage>
        <taxon>Eukaryota</taxon>
        <taxon>Fungi</taxon>
        <taxon>Dikarya</taxon>
        <taxon>Ascomycota</taxon>
        <taxon>Pezizomycotina</taxon>
        <taxon>Dothideomycetes</taxon>
        <taxon>Pleosporomycetidae</taxon>
        <taxon>Pleosporales</taxon>
        <taxon>Massarineae</taxon>
        <taxon>Massarinaceae</taxon>
        <taxon>Byssothecium</taxon>
    </lineage>
</organism>
<accession>A0A6A5UFL6</accession>
<proteinExistence type="predicted"/>
<protein>
    <submittedName>
        <fullName evidence="1">Uncharacterized protein</fullName>
    </submittedName>
</protein>
<feature type="non-terminal residue" evidence="1">
    <location>
        <position position="1"/>
    </location>
</feature>
<reference evidence="1" key="1">
    <citation type="journal article" date="2020" name="Stud. Mycol.">
        <title>101 Dothideomycetes genomes: a test case for predicting lifestyles and emergence of pathogens.</title>
        <authorList>
            <person name="Haridas S."/>
            <person name="Albert R."/>
            <person name="Binder M."/>
            <person name="Bloem J."/>
            <person name="Labutti K."/>
            <person name="Salamov A."/>
            <person name="Andreopoulos B."/>
            <person name="Baker S."/>
            <person name="Barry K."/>
            <person name="Bills G."/>
            <person name="Bluhm B."/>
            <person name="Cannon C."/>
            <person name="Castanera R."/>
            <person name="Culley D."/>
            <person name="Daum C."/>
            <person name="Ezra D."/>
            <person name="Gonzalez J."/>
            <person name="Henrissat B."/>
            <person name="Kuo A."/>
            <person name="Liang C."/>
            <person name="Lipzen A."/>
            <person name="Lutzoni F."/>
            <person name="Magnuson J."/>
            <person name="Mondo S."/>
            <person name="Nolan M."/>
            <person name="Ohm R."/>
            <person name="Pangilinan J."/>
            <person name="Park H.-J."/>
            <person name="Ramirez L."/>
            <person name="Alfaro M."/>
            <person name="Sun H."/>
            <person name="Tritt A."/>
            <person name="Yoshinaga Y."/>
            <person name="Zwiers L.-H."/>
            <person name="Turgeon B."/>
            <person name="Goodwin S."/>
            <person name="Spatafora J."/>
            <person name="Crous P."/>
            <person name="Grigoriev I."/>
        </authorList>
    </citation>
    <scope>NUCLEOTIDE SEQUENCE</scope>
    <source>
        <strain evidence="1">CBS 675.92</strain>
    </source>
</reference>
<evidence type="ECO:0000313" key="1">
    <source>
        <dbReference type="EMBL" id="KAF1961706.1"/>
    </source>
</evidence>
<dbReference type="Proteomes" id="UP000800035">
    <property type="component" value="Unassembled WGS sequence"/>
</dbReference>
<dbReference type="AlphaFoldDB" id="A0A6A5UFL6"/>
<dbReference type="OrthoDB" id="10643045at2759"/>
<evidence type="ECO:0000313" key="2">
    <source>
        <dbReference type="Proteomes" id="UP000800035"/>
    </source>
</evidence>
<name>A0A6A5UFL6_9PLEO</name>